<organism evidence="3 4">
    <name type="scientific">Pararoseomonas baculiformis</name>
    <dbReference type="NCBI Taxonomy" id="2820812"/>
    <lineage>
        <taxon>Bacteria</taxon>
        <taxon>Pseudomonadati</taxon>
        <taxon>Pseudomonadota</taxon>
        <taxon>Alphaproteobacteria</taxon>
        <taxon>Acetobacterales</taxon>
        <taxon>Acetobacteraceae</taxon>
        <taxon>Pararoseomonas</taxon>
    </lineage>
</organism>
<accession>A0ABS4A9G9</accession>
<comment type="caution">
    <text evidence="3">The sequence shown here is derived from an EMBL/GenBank/DDBJ whole genome shotgun (WGS) entry which is preliminary data.</text>
</comment>
<protein>
    <submittedName>
        <fullName evidence="3">Uncharacterized protein</fullName>
    </submittedName>
</protein>
<evidence type="ECO:0000256" key="1">
    <source>
        <dbReference type="SAM" id="MobiDB-lite"/>
    </source>
</evidence>
<keyword evidence="4" id="KW-1185">Reference proteome</keyword>
<feature type="region of interest" description="Disordered" evidence="1">
    <location>
        <begin position="37"/>
        <end position="61"/>
    </location>
</feature>
<dbReference type="EMBL" id="JAGIZB010000002">
    <property type="protein sequence ID" value="MBP0443646.1"/>
    <property type="molecule type" value="Genomic_DNA"/>
</dbReference>
<dbReference type="Proteomes" id="UP000681594">
    <property type="component" value="Unassembled WGS sequence"/>
</dbReference>
<feature type="chain" id="PRO_5046897619" evidence="2">
    <location>
        <begin position="23"/>
        <end position="100"/>
    </location>
</feature>
<keyword evidence="2" id="KW-0732">Signal</keyword>
<gene>
    <name evidence="3" type="ORF">J8J14_02545</name>
</gene>
<evidence type="ECO:0000313" key="4">
    <source>
        <dbReference type="Proteomes" id="UP000681594"/>
    </source>
</evidence>
<reference evidence="3 4" key="1">
    <citation type="submission" date="2021-03" db="EMBL/GenBank/DDBJ databases">
        <authorList>
            <person name="So Y."/>
        </authorList>
    </citation>
    <scope>NUCLEOTIDE SEQUENCE [LARGE SCALE GENOMIC DNA]</scope>
    <source>
        <strain evidence="3 4">SSH11</strain>
    </source>
</reference>
<feature type="signal peptide" evidence="2">
    <location>
        <begin position="1"/>
        <end position="22"/>
    </location>
</feature>
<feature type="compositionally biased region" description="Basic and acidic residues" evidence="1">
    <location>
        <begin position="49"/>
        <end position="58"/>
    </location>
</feature>
<evidence type="ECO:0000256" key="2">
    <source>
        <dbReference type="SAM" id="SignalP"/>
    </source>
</evidence>
<proteinExistence type="predicted"/>
<name>A0ABS4A9G9_9PROT</name>
<dbReference type="RefSeq" id="WP_209377873.1">
    <property type="nucleotide sequence ID" value="NZ_JAGIZB010000002.1"/>
</dbReference>
<sequence>MRKIFAAALVSSLIAGGAPAFAEGDYLIGARTVSPAWTQPAGYTPAAEASRDRRHLSGGDDQYVIGPTASAAWARQDDRLMLAAAHAPSAGNFLLASQGE</sequence>
<evidence type="ECO:0000313" key="3">
    <source>
        <dbReference type="EMBL" id="MBP0443646.1"/>
    </source>
</evidence>